<dbReference type="GO" id="GO:0046872">
    <property type="term" value="F:metal ion binding"/>
    <property type="evidence" value="ECO:0007669"/>
    <property type="project" value="UniProtKB-KW"/>
</dbReference>
<organism evidence="8 9">
    <name type="scientific">Azospirillum brasilense</name>
    <dbReference type="NCBI Taxonomy" id="192"/>
    <lineage>
        <taxon>Bacteria</taxon>
        <taxon>Pseudomonadati</taxon>
        <taxon>Pseudomonadota</taxon>
        <taxon>Alphaproteobacteria</taxon>
        <taxon>Rhodospirillales</taxon>
        <taxon>Azospirillaceae</taxon>
        <taxon>Azospirillum</taxon>
    </lineage>
</organism>
<accession>A0A560AL08</accession>
<dbReference type="GO" id="GO:0051536">
    <property type="term" value="F:iron-sulfur cluster binding"/>
    <property type="evidence" value="ECO:0007669"/>
    <property type="project" value="UniProtKB-KW"/>
</dbReference>
<dbReference type="InterPro" id="IPR007197">
    <property type="entry name" value="rSAM"/>
</dbReference>
<feature type="domain" description="Radical SAM core" evidence="6">
    <location>
        <begin position="27"/>
        <end position="156"/>
    </location>
</feature>
<keyword evidence="4" id="KW-0408">Iron</keyword>
<dbReference type="InterPro" id="IPR058240">
    <property type="entry name" value="rSAM_sf"/>
</dbReference>
<evidence type="ECO:0000256" key="5">
    <source>
        <dbReference type="ARBA" id="ARBA00023014"/>
    </source>
</evidence>
<dbReference type="InterPro" id="IPR023885">
    <property type="entry name" value="4Fe4S-binding_SPASM_dom"/>
</dbReference>
<evidence type="ECO:0000256" key="1">
    <source>
        <dbReference type="ARBA" id="ARBA00001966"/>
    </source>
</evidence>
<dbReference type="PANTHER" id="PTHR11228">
    <property type="entry name" value="RADICAL SAM DOMAIN PROTEIN"/>
    <property type="match status" value="1"/>
</dbReference>
<keyword evidence="2" id="KW-0949">S-adenosyl-L-methionine</keyword>
<gene>
    <name evidence="8" type="ORF">FBZ82_11838</name>
</gene>
<dbReference type="EMBL" id="VITF01000018">
    <property type="protein sequence ID" value="TWA61037.1"/>
    <property type="molecule type" value="Genomic_DNA"/>
</dbReference>
<dbReference type="Pfam" id="PF13186">
    <property type="entry name" value="SPASM"/>
    <property type="match status" value="1"/>
</dbReference>
<evidence type="ECO:0000259" key="6">
    <source>
        <dbReference type="Pfam" id="PF04055"/>
    </source>
</evidence>
<proteinExistence type="predicted"/>
<comment type="cofactor">
    <cofactor evidence="1">
        <name>[4Fe-4S] cluster</name>
        <dbReference type="ChEBI" id="CHEBI:49883"/>
    </cofactor>
</comment>
<keyword evidence="3" id="KW-0479">Metal-binding</keyword>
<dbReference type="CDD" id="cd21109">
    <property type="entry name" value="SPASM"/>
    <property type="match status" value="1"/>
</dbReference>
<dbReference type="InterPro" id="IPR050377">
    <property type="entry name" value="Radical_SAM_PqqE_MftC-like"/>
</dbReference>
<name>A0A560AL08_AZOBR</name>
<feature type="domain" description="4Fe4S-binding SPASM" evidence="7">
    <location>
        <begin position="415"/>
        <end position="479"/>
    </location>
</feature>
<dbReference type="Proteomes" id="UP000316083">
    <property type="component" value="Unassembled WGS sequence"/>
</dbReference>
<reference evidence="8 9" key="1">
    <citation type="submission" date="2019-06" db="EMBL/GenBank/DDBJ databases">
        <title>Genomic Encyclopedia of Type Strains, Phase IV (KMG-V): Genome sequencing to study the core and pangenomes of soil and plant-associated prokaryotes.</title>
        <authorList>
            <person name="Whitman W."/>
        </authorList>
    </citation>
    <scope>NUCLEOTIDE SEQUENCE [LARGE SCALE GENOMIC DNA]</scope>
    <source>
        <strain evidence="8 9">BR 11796</strain>
    </source>
</reference>
<evidence type="ECO:0000256" key="3">
    <source>
        <dbReference type="ARBA" id="ARBA00022723"/>
    </source>
</evidence>
<dbReference type="AlphaFoldDB" id="A0A560AL08"/>
<dbReference type="PANTHER" id="PTHR11228:SF7">
    <property type="entry name" value="PQQA PEPTIDE CYCLASE"/>
    <property type="match status" value="1"/>
</dbReference>
<evidence type="ECO:0000313" key="8">
    <source>
        <dbReference type="EMBL" id="TWA61037.1"/>
    </source>
</evidence>
<dbReference type="Pfam" id="PF04055">
    <property type="entry name" value="Radical_SAM"/>
    <property type="match status" value="1"/>
</dbReference>
<evidence type="ECO:0000313" key="9">
    <source>
        <dbReference type="Proteomes" id="UP000316083"/>
    </source>
</evidence>
<keyword evidence="5" id="KW-0411">Iron-sulfur</keyword>
<dbReference type="SFLD" id="SFLDS00029">
    <property type="entry name" value="Radical_SAM"/>
    <property type="match status" value="1"/>
</dbReference>
<dbReference type="SUPFAM" id="SSF102114">
    <property type="entry name" value="Radical SAM enzymes"/>
    <property type="match status" value="1"/>
</dbReference>
<dbReference type="CDD" id="cd01335">
    <property type="entry name" value="Radical_SAM"/>
    <property type="match status" value="1"/>
</dbReference>
<evidence type="ECO:0000256" key="4">
    <source>
        <dbReference type="ARBA" id="ARBA00023004"/>
    </source>
</evidence>
<evidence type="ECO:0000256" key="2">
    <source>
        <dbReference type="ARBA" id="ARBA00022691"/>
    </source>
</evidence>
<comment type="caution">
    <text evidence="8">The sequence shown here is derived from an EMBL/GenBank/DDBJ whole genome shotgun (WGS) entry which is preliminary data.</text>
</comment>
<evidence type="ECO:0000259" key="7">
    <source>
        <dbReference type="Pfam" id="PF13186"/>
    </source>
</evidence>
<dbReference type="InterPro" id="IPR013785">
    <property type="entry name" value="Aldolase_TIM"/>
</dbReference>
<dbReference type="GO" id="GO:0003824">
    <property type="term" value="F:catalytic activity"/>
    <property type="evidence" value="ECO:0007669"/>
    <property type="project" value="InterPro"/>
</dbReference>
<protein>
    <submittedName>
        <fullName evidence="8">Iron-sulfur cluster protein</fullName>
    </submittedName>
</protein>
<sequence length="516" mass="57767">MLDVKNAEFSHMDLLNPAPSLKHIAFNFTNRCNLRCVYCPQGTHPESFHAESSDAQIRKIVDYVRSHDIERIDIGYYGETLLVQGWEEHCRPLLDQGLYITLVSSFSRILKPEEVEVVARFSELQMSIDTIDIQLLKQIRKAVDARTILYNTHLVRSYVLANDLPMPKIVWTGVLTDQIVSGIPDLVAMAVSSGIRNINFNDVAYFEGTSGVARSIYDMEPQDFIQAAGTLERARRLAVRHSVELSIGGTQRVERRLIEDYGIERYVELTRKLSSFDDLDPAHPVYIYGAGEAGRTLRNWLRAHPELRFAGYIDSARSGAVDNEVVLKFDDYKAQPDDGGQIVIGSMHENEIERRLIDAGVGAYWRGYNFFQDGGAPKIAGAQPSSDIVRSGIQGKFVMPGDVMDDVPPGMTRMCEAPWAEIYFDPKGEAYSCCQRGLVMGKLESGVSIDDIIGSDAYRRLRQQLLTGQDLDSECLRCTGRQAVPVERMRDHILGLMNAGARKAADAACAPHRDRD</sequence>
<dbReference type="Gene3D" id="3.20.20.70">
    <property type="entry name" value="Aldolase class I"/>
    <property type="match status" value="2"/>
</dbReference>